<dbReference type="AlphaFoldDB" id="A0AAV4TP98"/>
<keyword evidence="3" id="KW-1185">Reference proteome</keyword>
<evidence type="ECO:0000313" key="2">
    <source>
        <dbReference type="EMBL" id="GIY47331.1"/>
    </source>
</evidence>
<feature type="region of interest" description="Disordered" evidence="1">
    <location>
        <begin position="63"/>
        <end position="92"/>
    </location>
</feature>
<dbReference type="Proteomes" id="UP001054945">
    <property type="component" value="Unassembled WGS sequence"/>
</dbReference>
<organism evidence="2 3">
    <name type="scientific">Caerostris extrusa</name>
    <name type="common">Bark spider</name>
    <name type="synonym">Caerostris bankana</name>
    <dbReference type="NCBI Taxonomy" id="172846"/>
    <lineage>
        <taxon>Eukaryota</taxon>
        <taxon>Metazoa</taxon>
        <taxon>Ecdysozoa</taxon>
        <taxon>Arthropoda</taxon>
        <taxon>Chelicerata</taxon>
        <taxon>Arachnida</taxon>
        <taxon>Araneae</taxon>
        <taxon>Araneomorphae</taxon>
        <taxon>Entelegynae</taxon>
        <taxon>Araneoidea</taxon>
        <taxon>Araneidae</taxon>
        <taxon>Caerostris</taxon>
    </lineage>
</organism>
<proteinExistence type="predicted"/>
<evidence type="ECO:0000313" key="3">
    <source>
        <dbReference type="Proteomes" id="UP001054945"/>
    </source>
</evidence>
<reference evidence="2 3" key="1">
    <citation type="submission" date="2021-06" db="EMBL/GenBank/DDBJ databases">
        <title>Caerostris extrusa draft genome.</title>
        <authorList>
            <person name="Kono N."/>
            <person name="Arakawa K."/>
        </authorList>
    </citation>
    <scope>NUCLEOTIDE SEQUENCE [LARGE SCALE GENOMIC DNA]</scope>
</reference>
<sequence length="92" mass="10363">MGEKNLSNPRECSVNKRRLDIVSEKKNSVEMKMFSVKPFSGYADGILLFDITNHFRHISRLTQSSSTGGLCRPQPGSTGTRQCNGKRRKSMQ</sequence>
<gene>
    <name evidence="2" type="ORF">CEXT_228141</name>
</gene>
<accession>A0AAV4TP98</accession>
<comment type="caution">
    <text evidence="2">The sequence shown here is derived from an EMBL/GenBank/DDBJ whole genome shotgun (WGS) entry which is preliminary data.</text>
</comment>
<evidence type="ECO:0000256" key="1">
    <source>
        <dbReference type="SAM" id="MobiDB-lite"/>
    </source>
</evidence>
<dbReference type="EMBL" id="BPLR01011566">
    <property type="protein sequence ID" value="GIY47331.1"/>
    <property type="molecule type" value="Genomic_DNA"/>
</dbReference>
<name>A0AAV4TP98_CAEEX</name>
<protein>
    <submittedName>
        <fullName evidence="2">Uncharacterized protein</fullName>
    </submittedName>
</protein>